<dbReference type="Gene3D" id="1.10.730.10">
    <property type="entry name" value="Isoleucyl-tRNA Synthetase, Domain 1"/>
    <property type="match status" value="1"/>
</dbReference>
<dbReference type="NCBIfam" id="NF009687">
    <property type="entry name" value="PRK13208.1"/>
    <property type="match status" value="1"/>
</dbReference>
<evidence type="ECO:0000256" key="4">
    <source>
        <dbReference type="ARBA" id="ARBA00022840"/>
    </source>
</evidence>
<dbReference type="EMBL" id="WEGH01000004">
    <property type="protein sequence ID" value="MQY08174.1"/>
    <property type="molecule type" value="Genomic_DNA"/>
</dbReference>
<dbReference type="InterPro" id="IPR009008">
    <property type="entry name" value="Val/Leu/Ile-tRNA-synth_edit"/>
</dbReference>
<dbReference type="Gene3D" id="3.40.50.620">
    <property type="entry name" value="HUPs"/>
    <property type="match status" value="2"/>
</dbReference>
<dbReference type="Pfam" id="PF00133">
    <property type="entry name" value="tRNA-synt_1"/>
    <property type="match status" value="1"/>
</dbReference>
<evidence type="ECO:0000256" key="9">
    <source>
        <dbReference type="SAM" id="MobiDB-lite"/>
    </source>
</evidence>
<keyword evidence="6 8" id="KW-0030">Aminoacyl-tRNA synthetase</keyword>
<dbReference type="SUPFAM" id="SSF52374">
    <property type="entry name" value="Nucleotidylyl transferase"/>
    <property type="match status" value="1"/>
</dbReference>
<accession>A0A7K0C5S3</accession>
<dbReference type="AlphaFoldDB" id="A0A7K0C5S3"/>
<feature type="binding site" evidence="8">
    <location>
        <position position="594"/>
    </location>
    <ligand>
        <name>ATP</name>
        <dbReference type="ChEBI" id="CHEBI:30616"/>
    </ligand>
</feature>
<dbReference type="HAMAP" id="MF_02005">
    <property type="entry name" value="Val_tRNA_synth_type2"/>
    <property type="match status" value="1"/>
</dbReference>
<keyword evidence="2 8" id="KW-0436">Ligase</keyword>
<dbReference type="Pfam" id="PF08264">
    <property type="entry name" value="Anticodon_1"/>
    <property type="match status" value="1"/>
</dbReference>
<keyword evidence="13" id="KW-1185">Reference proteome</keyword>
<evidence type="ECO:0000259" key="11">
    <source>
        <dbReference type="Pfam" id="PF08264"/>
    </source>
</evidence>
<evidence type="ECO:0000259" key="10">
    <source>
        <dbReference type="Pfam" id="PF00133"/>
    </source>
</evidence>
<dbReference type="SUPFAM" id="SSF50677">
    <property type="entry name" value="ValRS/IleRS/LeuRS editing domain"/>
    <property type="match status" value="1"/>
</dbReference>
<evidence type="ECO:0000313" key="13">
    <source>
        <dbReference type="Proteomes" id="UP000487268"/>
    </source>
</evidence>
<evidence type="ECO:0000256" key="5">
    <source>
        <dbReference type="ARBA" id="ARBA00022917"/>
    </source>
</evidence>
<feature type="short sequence motif" description="'HIGH' region" evidence="8">
    <location>
        <begin position="64"/>
        <end position="74"/>
    </location>
</feature>
<sequence length="850" mass="95275">MRRRRPCQYHWDMTDQPRTPNVPAKPSLDGLEDKWVRVWEDAGTYRFDRSKSRAEVYSIDTPPPTVSGSLHVGHVFSYTHTDAVARYQRMRGRAVFYPMGWDDNGLPTERRVQNYFGVRCDPSLPYDPAFEPPAKPDPKRQVPVSRRNFIELCERLTEVDEKAFEEMWRRVGLSVDWNHLYTTIGDDSRAASQRAFLRNLARGEAYLSEAPTLWDVTFRTAVAQAELEDREHPGAFYKIRFHGDERPVYIETTRPELLPACVALVAHPDDERYRELFGTTVRTPLFDVEVPVLPHRLADPEKGTGIAMICTFGDVTDVVWWRELDLPTRAVLDWDGRLAAEPPAGVPAHPYDELAGKTVFSAKERVVELLRESGDLDGEPRKITRPVKFYEKGSKPLEIVTTRQWYIRNGGRDAAQRDRLLARGAELKWHPSYMRARYDNWVEGLNGDWLISRQRFFGVPIPVWYPLDEAGEPDHGAPIVPPESALPVDPSAETPPGYTEDQRGKAGGFTADPDVMDTWATSSLTPQIAGGWERDADLFGRVFPFDLRPQAHDIIRTWLFSTVVRADLEHGSLPWSDVALSGWILDPDRKKMSKSKGNVVTPIALLEEYGSDAVRYWAANGRPGTDTAFDTGQIKVGRRLAIKLLNASKFVLGFGEAAEDAAVTEPLDLAMLASLARVVEEATQGFDGYDYTRALERTERFFWEFCDDYLELVKSRAYGEGAEAQSARAALRTALSVLLRLFAPILPFVTEEVWSWWREGSVHLAEWPAAGELPSGGDPAVLAATAEALRQVRKAKSAAKASMRADVARAVVRGADGTRIVRDDLAAAGRIADLTLADGSGVLTVEVELA</sequence>
<feature type="region of interest" description="Disordered" evidence="9">
    <location>
        <begin position="474"/>
        <end position="506"/>
    </location>
</feature>
<dbReference type="PROSITE" id="PS00178">
    <property type="entry name" value="AA_TRNA_LIGASE_I"/>
    <property type="match status" value="1"/>
</dbReference>
<dbReference type="InterPro" id="IPR009080">
    <property type="entry name" value="tRNAsynth_Ia_anticodon-bd"/>
</dbReference>
<dbReference type="Gene3D" id="3.90.740.10">
    <property type="entry name" value="Valyl/Leucyl/Isoleucyl-tRNA synthetase, editing domain"/>
    <property type="match status" value="1"/>
</dbReference>
<comment type="similarity">
    <text evidence="8">Belongs to the class-I aminoacyl-tRNA synthetase family. ValS type 2 subfamily.</text>
</comment>
<dbReference type="InterPro" id="IPR014729">
    <property type="entry name" value="Rossmann-like_a/b/a_fold"/>
</dbReference>
<feature type="domain" description="Aminoacyl-tRNA synthetase class Ia" evidence="10">
    <location>
        <begin position="35"/>
        <end position="629"/>
    </location>
</feature>
<organism evidence="12 13">
    <name type="scientific">Actinomadura macrotermitis</name>
    <dbReference type="NCBI Taxonomy" id="2585200"/>
    <lineage>
        <taxon>Bacteria</taxon>
        <taxon>Bacillati</taxon>
        <taxon>Actinomycetota</taxon>
        <taxon>Actinomycetes</taxon>
        <taxon>Streptosporangiales</taxon>
        <taxon>Thermomonosporaceae</taxon>
        <taxon>Actinomadura</taxon>
    </lineage>
</organism>
<comment type="function">
    <text evidence="8">Catalyzes the attachment of valine to tRNA(Val). As ValRS can inadvertently accommodate and process structurally similar amino acids such as threonine, to avoid such errors, it has a 'posttransfer' editing activity that hydrolyzes mischarged Thr-tRNA(Val) in a tRNA-dependent manner.</text>
</comment>
<evidence type="ECO:0000313" key="12">
    <source>
        <dbReference type="EMBL" id="MQY08174.1"/>
    </source>
</evidence>
<dbReference type="InterPro" id="IPR048044">
    <property type="entry name" value="Valyl-tRNA_ligase_actino"/>
</dbReference>
<comment type="subcellular location">
    <subcellularLocation>
        <location evidence="8">Cytoplasm</location>
    </subcellularLocation>
</comment>
<keyword evidence="1 8" id="KW-0963">Cytoplasm</keyword>
<evidence type="ECO:0000256" key="3">
    <source>
        <dbReference type="ARBA" id="ARBA00022741"/>
    </source>
</evidence>
<dbReference type="GO" id="GO:0005524">
    <property type="term" value="F:ATP binding"/>
    <property type="evidence" value="ECO:0007669"/>
    <property type="project" value="UniProtKB-UniRule"/>
</dbReference>
<dbReference type="EC" id="6.1.1.9" evidence="8"/>
<dbReference type="PANTHER" id="PTHR11946:SF93">
    <property type="entry name" value="VALINE--TRNA LIGASE, CHLOROPLASTIC_MITOCHONDRIAL 2"/>
    <property type="match status" value="1"/>
</dbReference>
<dbReference type="GO" id="GO:0004832">
    <property type="term" value="F:valine-tRNA ligase activity"/>
    <property type="evidence" value="ECO:0007669"/>
    <property type="project" value="UniProtKB-UniRule"/>
</dbReference>
<dbReference type="PRINTS" id="PR00986">
    <property type="entry name" value="TRNASYNTHVAL"/>
</dbReference>
<dbReference type="NCBIfam" id="NF000540">
    <property type="entry name" value="alt_ValS"/>
    <property type="match status" value="1"/>
</dbReference>
<dbReference type="InterPro" id="IPR002303">
    <property type="entry name" value="Valyl-tRNA_ligase"/>
</dbReference>
<evidence type="ECO:0000256" key="2">
    <source>
        <dbReference type="ARBA" id="ARBA00022598"/>
    </source>
</evidence>
<dbReference type="Proteomes" id="UP000487268">
    <property type="component" value="Unassembled WGS sequence"/>
</dbReference>
<keyword evidence="5 8" id="KW-0648">Protein biosynthesis</keyword>
<feature type="short sequence motif" description="'KMSKS' region" evidence="8">
    <location>
        <begin position="591"/>
        <end position="595"/>
    </location>
</feature>
<dbReference type="CDD" id="cd07962">
    <property type="entry name" value="Anticodon_Ia_Val"/>
    <property type="match status" value="1"/>
</dbReference>
<keyword evidence="3 8" id="KW-0547">Nucleotide-binding</keyword>
<name>A0A7K0C5S3_9ACTN</name>
<dbReference type="PANTHER" id="PTHR11946">
    <property type="entry name" value="VALYL-TRNA SYNTHETASES"/>
    <property type="match status" value="1"/>
</dbReference>
<comment type="subunit">
    <text evidence="8">Monomer.</text>
</comment>
<gene>
    <name evidence="12" type="primary">valS_2</name>
    <name evidence="8" type="synonym">valS</name>
    <name evidence="12" type="ORF">ACRB68_62800</name>
</gene>
<comment type="domain">
    <text evidence="8">ValRS has two distinct active sites: one for aminoacylation and one for editing. The misactivated threonine is translocated from the active site to the editing site.</text>
</comment>
<proteinExistence type="inferred from homology"/>
<protein>
    <recommendedName>
        <fullName evidence="8">Valine--tRNA ligase</fullName>
        <ecNumber evidence="8">6.1.1.9</ecNumber>
    </recommendedName>
    <alternativeName>
        <fullName evidence="8">Valyl-tRNA synthetase</fullName>
        <shortName evidence="8">ValRS</shortName>
    </alternativeName>
</protein>
<reference evidence="12 13" key="1">
    <citation type="submission" date="2019-10" db="EMBL/GenBank/DDBJ databases">
        <title>Actinomadura rubteroloni sp. nov. and Actinomadura macrotermitis sp. nov., isolated from the gut of fungus growing-termite Macrotermes natalensis.</title>
        <authorList>
            <person name="Benndorf R."/>
            <person name="Martin K."/>
            <person name="Kuefner M."/>
            <person name="De Beer W."/>
            <person name="Kaster A.-K."/>
            <person name="Vollmers J."/>
            <person name="Poulsen M."/>
            <person name="Beemelmanns C."/>
        </authorList>
    </citation>
    <scope>NUCLEOTIDE SEQUENCE [LARGE SCALE GENOMIC DNA]</scope>
    <source>
        <strain evidence="12 13">RB68</strain>
    </source>
</reference>
<dbReference type="InterPro" id="IPR013155">
    <property type="entry name" value="M/V/L/I-tRNA-synth_anticd-bd"/>
</dbReference>
<evidence type="ECO:0000256" key="8">
    <source>
        <dbReference type="HAMAP-Rule" id="MF_02005"/>
    </source>
</evidence>
<dbReference type="SUPFAM" id="SSF47323">
    <property type="entry name" value="Anticodon-binding domain of a subclass of class I aminoacyl-tRNA synthetases"/>
    <property type="match status" value="1"/>
</dbReference>
<comment type="caution">
    <text evidence="12">The sequence shown here is derived from an EMBL/GenBank/DDBJ whole genome shotgun (WGS) entry which is preliminary data.</text>
</comment>
<dbReference type="InterPro" id="IPR001412">
    <property type="entry name" value="aa-tRNA-synth_I_CS"/>
</dbReference>
<comment type="catalytic activity">
    <reaction evidence="7 8">
        <text>tRNA(Val) + L-valine + ATP = L-valyl-tRNA(Val) + AMP + diphosphate</text>
        <dbReference type="Rhea" id="RHEA:10704"/>
        <dbReference type="Rhea" id="RHEA-COMP:9672"/>
        <dbReference type="Rhea" id="RHEA-COMP:9708"/>
        <dbReference type="ChEBI" id="CHEBI:30616"/>
        <dbReference type="ChEBI" id="CHEBI:33019"/>
        <dbReference type="ChEBI" id="CHEBI:57762"/>
        <dbReference type="ChEBI" id="CHEBI:78442"/>
        <dbReference type="ChEBI" id="CHEBI:78537"/>
        <dbReference type="ChEBI" id="CHEBI:456215"/>
        <dbReference type="EC" id="6.1.1.9"/>
    </reaction>
</comment>
<dbReference type="InterPro" id="IPR033705">
    <property type="entry name" value="Anticodon_Ia_Val"/>
</dbReference>
<keyword evidence="4 8" id="KW-0067">ATP-binding</keyword>
<dbReference type="InterPro" id="IPR002300">
    <property type="entry name" value="aa-tRNA-synth_Ia"/>
</dbReference>
<dbReference type="GO" id="GO:0006438">
    <property type="term" value="P:valyl-tRNA aminoacylation"/>
    <property type="evidence" value="ECO:0007669"/>
    <property type="project" value="UniProtKB-UniRule"/>
</dbReference>
<feature type="domain" description="Methionyl/Valyl/Leucyl/Isoleucyl-tRNA synthetase anticodon-binding" evidence="11">
    <location>
        <begin position="669"/>
        <end position="804"/>
    </location>
</feature>
<dbReference type="InterPro" id="IPR022874">
    <property type="entry name" value="Valine-tRNA_ligase_type_2"/>
</dbReference>
<dbReference type="GO" id="GO:0002161">
    <property type="term" value="F:aminoacyl-tRNA deacylase activity"/>
    <property type="evidence" value="ECO:0007669"/>
    <property type="project" value="InterPro"/>
</dbReference>
<evidence type="ECO:0000256" key="6">
    <source>
        <dbReference type="ARBA" id="ARBA00023146"/>
    </source>
</evidence>
<evidence type="ECO:0000256" key="7">
    <source>
        <dbReference type="ARBA" id="ARBA00047552"/>
    </source>
</evidence>
<dbReference type="GO" id="GO:0005829">
    <property type="term" value="C:cytosol"/>
    <property type="evidence" value="ECO:0007669"/>
    <property type="project" value="TreeGrafter"/>
</dbReference>
<evidence type="ECO:0000256" key="1">
    <source>
        <dbReference type="ARBA" id="ARBA00022490"/>
    </source>
</evidence>